<evidence type="ECO:0000256" key="1">
    <source>
        <dbReference type="SAM" id="MobiDB-lite"/>
    </source>
</evidence>
<name>A0A4Z2HP19_9TELE</name>
<proteinExistence type="predicted"/>
<sequence length="92" mass="11105">MKKKKKDRGMETGSRAEEEEEEEEEEEYDCPAKRARNEDSVKGEPGRRRSLCGEQRWRMSWTEYESQLRNSELQRRVQSILLNVRKRSKRSI</sequence>
<evidence type="ECO:0000313" key="2">
    <source>
        <dbReference type="EMBL" id="TNN67311.1"/>
    </source>
</evidence>
<dbReference type="AlphaFoldDB" id="A0A4Z2HP19"/>
<dbReference type="EMBL" id="SRLO01000205">
    <property type="protein sequence ID" value="TNN67311.1"/>
    <property type="molecule type" value="Genomic_DNA"/>
</dbReference>
<gene>
    <name evidence="2" type="ORF">EYF80_022418</name>
</gene>
<comment type="caution">
    <text evidence="2">The sequence shown here is derived from an EMBL/GenBank/DDBJ whole genome shotgun (WGS) entry which is preliminary data.</text>
</comment>
<dbReference type="OrthoDB" id="10576647at2759"/>
<protein>
    <submittedName>
        <fullName evidence="2">Uncharacterized protein</fullName>
    </submittedName>
</protein>
<feature type="compositionally biased region" description="Acidic residues" evidence="1">
    <location>
        <begin position="17"/>
        <end position="29"/>
    </location>
</feature>
<accession>A0A4Z2HP19</accession>
<feature type="compositionally biased region" description="Basic and acidic residues" evidence="1">
    <location>
        <begin position="30"/>
        <end position="47"/>
    </location>
</feature>
<reference evidence="2 3" key="1">
    <citation type="submission" date="2019-03" db="EMBL/GenBank/DDBJ databases">
        <title>First draft genome of Liparis tanakae, snailfish: a comprehensive survey of snailfish specific genes.</title>
        <authorList>
            <person name="Kim W."/>
            <person name="Song I."/>
            <person name="Jeong J.-H."/>
            <person name="Kim D."/>
            <person name="Kim S."/>
            <person name="Ryu S."/>
            <person name="Song J.Y."/>
            <person name="Lee S.K."/>
        </authorList>
    </citation>
    <scope>NUCLEOTIDE SEQUENCE [LARGE SCALE GENOMIC DNA]</scope>
    <source>
        <tissue evidence="2">Muscle</tissue>
    </source>
</reference>
<evidence type="ECO:0000313" key="3">
    <source>
        <dbReference type="Proteomes" id="UP000314294"/>
    </source>
</evidence>
<feature type="region of interest" description="Disordered" evidence="1">
    <location>
        <begin position="1"/>
        <end position="49"/>
    </location>
</feature>
<organism evidence="2 3">
    <name type="scientific">Liparis tanakae</name>
    <name type="common">Tanaka's snailfish</name>
    <dbReference type="NCBI Taxonomy" id="230148"/>
    <lineage>
        <taxon>Eukaryota</taxon>
        <taxon>Metazoa</taxon>
        <taxon>Chordata</taxon>
        <taxon>Craniata</taxon>
        <taxon>Vertebrata</taxon>
        <taxon>Euteleostomi</taxon>
        <taxon>Actinopterygii</taxon>
        <taxon>Neopterygii</taxon>
        <taxon>Teleostei</taxon>
        <taxon>Neoteleostei</taxon>
        <taxon>Acanthomorphata</taxon>
        <taxon>Eupercaria</taxon>
        <taxon>Perciformes</taxon>
        <taxon>Cottioidei</taxon>
        <taxon>Cottales</taxon>
        <taxon>Liparidae</taxon>
        <taxon>Liparis</taxon>
    </lineage>
</organism>
<dbReference type="Proteomes" id="UP000314294">
    <property type="component" value="Unassembled WGS sequence"/>
</dbReference>
<keyword evidence="3" id="KW-1185">Reference proteome</keyword>